<evidence type="ECO:0000313" key="1">
    <source>
        <dbReference type="EMBL" id="MBI6873750.1"/>
    </source>
</evidence>
<comment type="caution">
    <text evidence="1">The sequence shown here is derived from an EMBL/GenBank/DDBJ whole genome shotgun (WGS) entry which is preliminary data.</text>
</comment>
<organism evidence="1 2">
    <name type="scientific">Clostridium aciditolerans</name>
    <dbReference type="NCBI Taxonomy" id="339861"/>
    <lineage>
        <taxon>Bacteria</taxon>
        <taxon>Bacillati</taxon>
        <taxon>Bacillota</taxon>
        <taxon>Clostridia</taxon>
        <taxon>Eubacteriales</taxon>
        <taxon>Clostridiaceae</taxon>
        <taxon>Clostridium</taxon>
    </lineage>
</organism>
<dbReference type="RefSeq" id="WP_211143177.1">
    <property type="nucleotide sequence ID" value="NZ_JAEEGB010000015.1"/>
</dbReference>
<protein>
    <submittedName>
        <fullName evidence="1">Phage head-tail connector protein</fullName>
    </submittedName>
</protein>
<dbReference type="Gene3D" id="1.10.246.150">
    <property type="match status" value="1"/>
</dbReference>
<dbReference type="Pfam" id="PF05135">
    <property type="entry name" value="Phage_connect_1"/>
    <property type="match status" value="1"/>
</dbReference>
<name>A0A934M456_9CLOT</name>
<evidence type="ECO:0000313" key="2">
    <source>
        <dbReference type="Proteomes" id="UP000622687"/>
    </source>
</evidence>
<reference evidence="1" key="1">
    <citation type="submission" date="2020-12" db="EMBL/GenBank/DDBJ databases">
        <title>Clostridium thailandense sp. nov., a novel acetogenic bacterium isolated from peat land soil in Thailand.</title>
        <authorList>
            <person name="Chaikitkaew S."/>
            <person name="Birkeland N.K."/>
        </authorList>
    </citation>
    <scope>NUCLEOTIDE SEQUENCE</scope>
    <source>
        <strain evidence="1">DSM 17425</strain>
    </source>
</reference>
<sequence length="92" mass="10899">MLENIKLVLGIVDNSKDELIKYYISRISQRVQSYCGDTQLKLEYEGIVEELVIKTMQGKNDIRYERIGDYYVQYNVHEDMLTPYLSQLKRSV</sequence>
<gene>
    <name evidence="1" type="ORF">I6U51_13680</name>
</gene>
<dbReference type="AlphaFoldDB" id="A0A934M456"/>
<dbReference type="EMBL" id="JAEEGB010000015">
    <property type="protein sequence ID" value="MBI6873750.1"/>
    <property type="molecule type" value="Genomic_DNA"/>
</dbReference>
<dbReference type="InterPro" id="IPR021146">
    <property type="entry name" value="Phage_gp6-like_head-tail"/>
</dbReference>
<dbReference type="InterPro" id="IPR053746">
    <property type="entry name" value="Viral_HT_Connector_Assembly"/>
</dbReference>
<accession>A0A934M456</accession>
<proteinExistence type="predicted"/>
<keyword evidence="2" id="KW-1185">Reference proteome</keyword>
<dbReference type="Proteomes" id="UP000622687">
    <property type="component" value="Unassembled WGS sequence"/>
</dbReference>